<dbReference type="RefSeq" id="WP_145858718.1">
    <property type="nucleotide sequence ID" value="NZ_RPFW01000006.1"/>
</dbReference>
<evidence type="ECO:0000256" key="1">
    <source>
        <dbReference type="ARBA" id="ARBA00004651"/>
    </source>
</evidence>
<dbReference type="PANTHER" id="PTHR30506:SF3">
    <property type="entry name" value="UPF0126 INNER MEMBRANE PROTEIN YADS-RELATED"/>
    <property type="match status" value="1"/>
</dbReference>
<comment type="caution">
    <text evidence="10">The sequence shown here is derived from an EMBL/GenBank/DDBJ whole genome shotgun (WGS) entry which is preliminary data.</text>
</comment>
<keyword evidence="4 8" id="KW-0812">Transmembrane</keyword>
<evidence type="ECO:0000256" key="7">
    <source>
        <dbReference type="SAM" id="MobiDB-lite"/>
    </source>
</evidence>
<sequence length="259" mass="26627">MTGAASGSVLLQPLHVPLWIDLAAVMVGALAGAAIAAREELDVFGALLLAVVMGLGGGIVRDLLLGLRPVAVTSPYYLPTVTVAALAGLLFTSLMRRLRAIFVLLEALSDGLFMLVGVGKALYYGLPDVSAIFVGVCAAVGGGILADLLAGRPAAVIHRGPWNATAALVGASVYVTANAMHVDVAVSQAVGFLVVVAMRLASLRWDLQTPFPPDVPQRLNALRRQKGGPASRSGDDSSGDDSSHDSSRDDSPDGDQPPA</sequence>
<feature type="transmembrane region" description="Helical" evidence="8">
    <location>
        <begin position="76"/>
        <end position="94"/>
    </location>
</feature>
<dbReference type="GO" id="GO:0005886">
    <property type="term" value="C:plasma membrane"/>
    <property type="evidence" value="ECO:0007669"/>
    <property type="project" value="UniProtKB-SubCell"/>
</dbReference>
<dbReference type="OrthoDB" id="9791874at2"/>
<feature type="transmembrane region" description="Helical" evidence="8">
    <location>
        <begin position="101"/>
        <end position="123"/>
    </location>
</feature>
<dbReference type="PANTHER" id="PTHR30506">
    <property type="entry name" value="INNER MEMBRANE PROTEIN"/>
    <property type="match status" value="1"/>
</dbReference>
<comment type="similarity">
    <text evidence="2">Belongs to the UPF0126 family.</text>
</comment>
<dbReference type="AlphaFoldDB" id="A0A6P2BSA5"/>
<keyword evidence="5 8" id="KW-1133">Transmembrane helix</keyword>
<keyword evidence="3" id="KW-1003">Cell membrane</keyword>
<feature type="compositionally biased region" description="Basic and acidic residues" evidence="7">
    <location>
        <begin position="241"/>
        <end position="251"/>
    </location>
</feature>
<protein>
    <recommendedName>
        <fullName evidence="9">Glycine transporter domain-containing protein</fullName>
    </recommendedName>
</protein>
<comment type="subcellular location">
    <subcellularLocation>
        <location evidence="1">Cell membrane</location>
        <topology evidence="1">Multi-pass membrane protein</topology>
    </subcellularLocation>
</comment>
<organism evidence="10 11">
    <name type="scientific">Trebonia kvetii</name>
    <dbReference type="NCBI Taxonomy" id="2480626"/>
    <lineage>
        <taxon>Bacteria</taxon>
        <taxon>Bacillati</taxon>
        <taxon>Actinomycetota</taxon>
        <taxon>Actinomycetes</taxon>
        <taxon>Streptosporangiales</taxon>
        <taxon>Treboniaceae</taxon>
        <taxon>Trebonia</taxon>
    </lineage>
</organism>
<evidence type="ECO:0000256" key="3">
    <source>
        <dbReference type="ARBA" id="ARBA00022475"/>
    </source>
</evidence>
<feature type="transmembrane region" description="Helical" evidence="8">
    <location>
        <begin position="43"/>
        <end position="64"/>
    </location>
</feature>
<gene>
    <name evidence="10" type="ORF">EAS64_30770</name>
</gene>
<feature type="transmembrane region" description="Helical" evidence="8">
    <location>
        <begin position="129"/>
        <end position="150"/>
    </location>
</feature>
<name>A0A6P2BSA5_9ACTN</name>
<evidence type="ECO:0000256" key="8">
    <source>
        <dbReference type="SAM" id="Phobius"/>
    </source>
</evidence>
<feature type="domain" description="Glycine transporter" evidence="9">
    <location>
        <begin position="104"/>
        <end position="177"/>
    </location>
</feature>
<evidence type="ECO:0000256" key="6">
    <source>
        <dbReference type="ARBA" id="ARBA00023136"/>
    </source>
</evidence>
<dbReference type="InterPro" id="IPR005115">
    <property type="entry name" value="Gly_transporter"/>
</dbReference>
<feature type="transmembrane region" description="Helical" evidence="8">
    <location>
        <begin position="16"/>
        <end position="36"/>
    </location>
</feature>
<feature type="region of interest" description="Disordered" evidence="7">
    <location>
        <begin position="214"/>
        <end position="259"/>
    </location>
</feature>
<keyword evidence="6 8" id="KW-0472">Membrane</keyword>
<evidence type="ECO:0000256" key="4">
    <source>
        <dbReference type="ARBA" id="ARBA00022692"/>
    </source>
</evidence>
<evidence type="ECO:0000313" key="11">
    <source>
        <dbReference type="Proteomes" id="UP000460272"/>
    </source>
</evidence>
<dbReference type="Pfam" id="PF03458">
    <property type="entry name" value="Gly_transporter"/>
    <property type="match status" value="2"/>
</dbReference>
<proteinExistence type="inferred from homology"/>
<evidence type="ECO:0000256" key="5">
    <source>
        <dbReference type="ARBA" id="ARBA00022989"/>
    </source>
</evidence>
<keyword evidence="11" id="KW-1185">Reference proteome</keyword>
<feature type="domain" description="Glycine transporter" evidence="9">
    <location>
        <begin position="18"/>
        <end position="91"/>
    </location>
</feature>
<evidence type="ECO:0000313" key="10">
    <source>
        <dbReference type="EMBL" id="TVZ01830.1"/>
    </source>
</evidence>
<reference evidence="10 11" key="1">
    <citation type="submission" date="2018-11" db="EMBL/GenBank/DDBJ databases">
        <title>Trebonia kvetii gen.nov., sp.nov., a novel acidophilic actinobacterium, and proposal of the new actinobacterial family Treboniaceae fam. nov.</title>
        <authorList>
            <person name="Rapoport D."/>
            <person name="Sagova-Mareckova M."/>
            <person name="Sedlacek I."/>
            <person name="Provaznik J."/>
            <person name="Kralova S."/>
            <person name="Pavlinic D."/>
            <person name="Benes V."/>
            <person name="Kopecky J."/>
        </authorList>
    </citation>
    <scope>NUCLEOTIDE SEQUENCE [LARGE SCALE GENOMIC DNA]</scope>
    <source>
        <strain evidence="10 11">15Tr583</strain>
    </source>
</reference>
<evidence type="ECO:0000256" key="2">
    <source>
        <dbReference type="ARBA" id="ARBA00008193"/>
    </source>
</evidence>
<accession>A0A6P2BSA5</accession>
<evidence type="ECO:0000259" key="9">
    <source>
        <dbReference type="Pfam" id="PF03458"/>
    </source>
</evidence>
<dbReference type="Proteomes" id="UP000460272">
    <property type="component" value="Unassembled WGS sequence"/>
</dbReference>
<dbReference type="EMBL" id="RPFW01000006">
    <property type="protein sequence ID" value="TVZ01830.1"/>
    <property type="molecule type" value="Genomic_DNA"/>
</dbReference>